<evidence type="ECO:0000256" key="4">
    <source>
        <dbReference type="ARBA" id="ARBA00023125"/>
    </source>
</evidence>
<organism evidence="6 7">
    <name type="scientific">Brevundimonas vesicularis</name>
    <name type="common">Pseudomonas vesicularis</name>
    <dbReference type="NCBI Taxonomy" id="41276"/>
    <lineage>
        <taxon>Bacteria</taxon>
        <taxon>Pseudomonadati</taxon>
        <taxon>Pseudomonadota</taxon>
        <taxon>Alphaproteobacteria</taxon>
        <taxon>Caulobacterales</taxon>
        <taxon>Caulobacteraceae</taxon>
        <taxon>Brevundimonas</taxon>
    </lineage>
</organism>
<proteinExistence type="inferred from homology"/>
<protein>
    <submittedName>
        <fullName evidence="6">Transposase and inactivated derivatives</fullName>
    </submittedName>
</protein>
<evidence type="ECO:0000313" key="6">
    <source>
        <dbReference type="EMBL" id="SPU51702.1"/>
    </source>
</evidence>
<dbReference type="GO" id="GO:0004803">
    <property type="term" value="F:transposase activity"/>
    <property type="evidence" value="ECO:0007669"/>
    <property type="project" value="InterPro"/>
</dbReference>
<reference evidence="6 7" key="1">
    <citation type="submission" date="2018-06" db="EMBL/GenBank/DDBJ databases">
        <authorList>
            <consortium name="Pathogen Informatics"/>
            <person name="Doyle S."/>
        </authorList>
    </citation>
    <scope>NUCLEOTIDE SEQUENCE [LARGE SCALE GENOMIC DNA]</scope>
    <source>
        <strain evidence="6 7">NCTC11166</strain>
    </source>
</reference>
<evidence type="ECO:0000256" key="1">
    <source>
        <dbReference type="ARBA" id="ARBA00002190"/>
    </source>
</evidence>
<keyword evidence="5" id="KW-0233">DNA recombination</keyword>
<dbReference type="EMBL" id="UAQP01000002">
    <property type="protein sequence ID" value="SPU51702.1"/>
    <property type="molecule type" value="Genomic_DNA"/>
</dbReference>
<keyword evidence="3" id="KW-0815">Transposition</keyword>
<dbReference type="InterPro" id="IPR001207">
    <property type="entry name" value="Transposase_mutator"/>
</dbReference>
<dbReference type="Pfam" id="PF00872">
    <property type="entry name" value="Transposase_mut"/>
    <property type="match status" value="1"/>
</dbReference>
<comment type="function">
    <text evidence="1">Required for the transposition of the insertion element.</text>
</comment>
<name>A0A2X1BGC5_BREVE</name>
<comment type="similarity">
    <text evidence="2">Belongs to the transposase mutator family.</text>
</comment>
<evidence type="ECO:0000256" key="5">
    <source>
        <dbReference type="ARBA" id="ARBA00023172"/>
    </source>
</evidence>
<dbReference type="Proteomes" id="UP000251186">
    <property type="component" value="Unassembled WGS sequence"/>
</dbReference>
<gene>
    <name evidence="6" type="ORF">NCTC11166_00009</name>
</gene>
<sequence>MQELAQRFSCSRKTIARYLKQAQLREPEQRHFSSVNIIMDTTYFGRKFGVMVLYDSISRQALSVSEVKSESNALYRQAIRELQEKGIHIQSIICDGRRGLTSLFPDIPIQLCQFHQVKTINRYLTRKPQTAAAVDLKQLALSLKNSSKAAFEEHLNNWHKQHKDFLNERSSNPETGKSHYRHKRLRSAYNSLRRNLHWLFTFEDYPELNLPKTTNLLEGKFGDLKRLLACHCGMEKDNKVKFIKDYFA</sequence>
<dbReference type="GO" id="GO:0006313">
    <property type="term" value="P:DNA transposition"/>
    <property type="evidence" value="ECO:0007669"/>
    <property type="project" value="InterPro"/>
</dbReference>
<keyword evidence="4" id="KW-0238">DNA-binding</keyword>
<dbReference type="AlphaFoldDB" id="A0A2X1BGC5"/>
<evidence type="ECO:0000256" key="2">
    <source>
        <dbReference type="ARBA" id="ARBA00010961"/>
    </source>
</evidence>
<evidence type="ECO:0000256" key="3">
    <source>
        <dbReference type="ARBA" id="ARBA00022578"/>
    </source>
</evidence>
<evidence type="ECO:0000313" key="7">
    <source>
        <dbReference type="Proteomes" id="UP000251186"/>
    </source>
</evidence>
<dbReference type="GO" id="GO:0003677">
    <property type="term" value="F:DNA binding"/>
    <property type="evidence" value="ECO:0007669"/>
    <property type="project" value="UniProtKB-KW"/>
</dbReference>
<accession>A0A2X1BGC5</accession>